<dbReference type="InterPro" id="IPR023772">
    <property type="entry name" value="DNA-bd_HTH_TetR-type_CS"/>
</dbReference>
<reference evidence="4" key="1">
    <citation type="submission" date="2020-12" db="EMBL/GenBank/DDBJ databases">
        <title>Sanguibacter suaedae sp. nov., isolated from Suaeda aralocaspica.</title>
        <authorList>
            <person name="Ma Q."/>
        </authorList>
    </citation>
    <scope>NUCLEOTIDE SEQUENCE</scope>
    <source>
        <strain evidence="4">YZGR15</strain>
    </source>
</reference>
<evidence type="ECO:0000313" key="5">
    <source>
        <dbReference type="Proteomes" id="UP000602087"/>
    </source>
</evidence>
<evidence type="ECO:0000313" key="4">
    <source>
        <dbReference type="EMBL" id="MBI9113739.1"/>
    </source>
</evidence>
<keyword evidence="5" id="KW-1185">Reference proteome</keyword>
<dbReference type="Gene3D" id="1.10.357.10">
    <property type="entry name" value="Tetracycline Repressor, domain 2"/>
    <property type="match status" value="1"/>
</dbReference>
<evidence type="ECO:0000259" key="3">
    <source>
        <dbReference type="PROSITE" id="PS50977"/>
    </source>
</evidence>
<evidence type="ECO:0000256" key="1">
    <source>
        <dbReference type="ARBA" id="ARBA00023125"/>
    </source>
</evidence>
<dbReference type="InterPro" id="IPR009057">
    <property type="entry name" value="Homeodomain-like_sf"/>
</dbReference>
<organism evidence="4 5">
    <name type="scientific">Sanguibacter suaedae</name>
    <dbReference type="NCBI Taxonomy" id="2795737"/>
    <lineage>
        <taxon>Bacteria</taxon>
        <taxon>Bacillati</taxon>
        <taxon>Actinomycetota</taxon>
        <taxon>Actinomycetes</taxon>
        <taxon>Micrococcales</taxon>
        <taxon>Sanguibacteraceae</taxon>
        <taxon>Sanguibacter</taxon>
    </lineage>
</organism>
<accession>A0A934IBB3</accession>
<dbReference type="InterPro" id="IPR001647">
    <property type="entry name" value="HTH_TetR"/>
</dbReference>
<feature type="domain" description="HTH tetR-type" evidence="3">
    <location>
        <begin position="17"/>
        <end position="77"/>
    </location>
</feature>
<dbReference type="PANTHER" id="PTHR30055:SF226">
    <property type="entry name" value="HTH-TYPE TRANSCRIPTIONAL REGULATOR PKSA"/>
    <property type="match status" value="1"/>
</dbReference>
<dbReference type="AlphaFoldDB" id="A0A934IBB3"/>
<dbReference type="GO" id="GO:0003700">
    <property type="term" value="F:DNA-binding transcription factor activity"/>
    <property type="evidence" value="ECO:0007669"/>
    <property type="project" value="TreeGrafter"/>
</dbReference>
<dbReference type="Pfam" id="PF00440">
    <property type="entry name" value="TetR_N"/>
    <property type="match status" value="1"/>
</dbReference>
<gene>
    <name evidence="4" type="ORF">JAV76_01770</name>
</gene>
<proteinExistence type="predicted"/>
<name>A0A934IBB3_9MICO</name>
<dbReference type="RefSeq" id="WP_198732291.1">
    <property type="nucleotide sequence ID" value="NZ_JAEINH010000001.1"/>
</dbReference>
<sequence length="209" mass="23015">MTASHPARPDGRRSRRDVTRQRLQRAAVDLFIEQGFGATSTVQIAERAGVSERTLFRAFSTKASLVWHDPFIYRLLTALEASPPTSTPVAQLLADTALQAVRAIPDDEWQLNVRRRLVALSTPELIAAGTQDLQSSADRIEAALRTVAGTAHQEPGPEPSTLTLFTWFTLVGFTRVPLTETTTREDWAQALVRIVDLAAHGALVNRLHT</sequence>
<dbReference type="GO" id="GO:0000976">
    <property type="term" value="F:transcription cis-regulatory region binding"/>
    <property type="evidence" value="ECO:0007669"/>
    <property type="project" value="TreeGrafter"/>
</dbReference>
<dbReference type="Proteomes" id="UP000602087">
    <property type="component" value="Unassembled WGS sequence"/>
</dbReference>
<dbReference type="PROSITE" id="PS01081">
    <property type="entry name" value="HTH_TETR_1"/>
    <property type="match status" value="1"/>
</dbReference>
<dbReference type="InterPro" id="IPR050109">
    <property type="entry name" value="HTH-type_TetR-like_transc_reg"/>
</dbReference>
<dbReference type="PANTHER" id="PTHR30055">
    <property type="entry name" value="HTH-TYPE TRANSCRIPTIONAL REGULATOR RUTR"/>
    <property type="match status" value="1"/>
</dbReference>
<dbReference type="PROSITE" id="PS50977">
    <property type="entry name" value="HTH_TETR_2"/>
    <property type="match status" value="1"/>
</dbReference>
<dbReference type="EMBL" id="JAEINH010000001">
    <property type="protein sequence ID" value="MBI9113739.1"/>
    <property type="molecule type" value="Genomic_DNA"/>
</dbReference>
<keyword evidence="1 2" id="KW-0238">DNA-binding</keyword>
<comment type="caution">
    <text evidence="4">The sequence shown here is derived from an EMBL/GenBank/DDBJ whole genome shotgun (WGS) entry which is preliminary data.</text>
</comment>
<feature type="DNA-binding region" description="H-T-H motif" evidence="2">
    <location>
        <begin position="40"/>
        <end position="59"/>
    </location>
</feature>
<dbReference type="SUPFAM" id="SSF46689">
    <property type="entry name" value="Homeodomain-like"/>
    <property type="match status" value="1"/>
</dbReference>
<protein>
    <submittedName>
        <fullName evidence="4">TetR family transcriptional regulator</fullName>
    </submittedName>
</protein>
<evidence type="ECO:0000256" key="2">
    <source>
        <dbReference type="PROSITE-ProRule" id="PRU00335"/>
    </source>
</evidence>
<dbReference type="PRINTS" id="PR00455">
    <property type="entry name" value="HTHTETR"/>
</dbReference>